<gene>
    <name evidence="1" type="ORF">PENTCL1PPCAC_3189</name>
</gene>
<feature type="non-terminal residue" evidence="1">
    <location>
        <position position="86"/>
    </location>
</feature>
<keyword evidence="2" id="KW-1185">Reference proteome</keyword>
<feature type="non-terminal residue" evidence="1">
    <location>
        <position position="1"/>
    </location>
</feature>
<reference evidence="1" key="1">
    <citation type="submission" date="2023-10" db="EMBL/GenBank/DDBJ databases">
        <title>Genome assembly of Pristionchus species.</title>
        <authorList>
            <person name="Yoshida K."/>
            <person name="Sommer R.J."/>
        </authorList>
    </citation>
    <scope>NUCLEOTIDE SEQUENCE</scope>
    <source>
        <strain evidence="1">RS0144</strain>
    </source>
</reference>
<dbReference type="EMBL" id="BTSX01000001">
    <property type="protein sequence ID" value="GMS81014.1"/>
    <property type="molecule type" value="Genomic_DNA"/>
</dbReference>
<accession>A0AAV5SHX7</accession>
<organism evidence="1 2">
    <name type="scientific">Pristionchus entomophagus</name>
    <dbReference type="NCBI Taxonomy" id="358040"/>
    <lineage>
        <taxon>Eukaryota</taxon>
        <taxon>Metazoa</taxon>
        <taxon>Ecdysozoa</taxon>
        <taxon>Nematoda</taxon>
        <taxon>Chromadorea</taxon>
        <taxon>Rhabditida</taxon>
        <taxon>Rhabditina</taxon>
        <taxon>Diplogasteromorpha</taxon>
        <taxon>Diplogasteroidea</taxon>
        <taxon>Neodiplogasteridae</taxon>
        <taxon>Pristionchus</taxon>
    </lineage>
</organism>
<proteinExistence type="predicted"/>
<dbReference type="AlphaFoldDB" id="A0AAV5SHX7"/>
<dbReference type="Proteomes" id="UP001432027">
    <property type="component" value="Unassembled WGS sequence"/>
</dbReference>
<evidence type="ECO:0000313" key="1">
    <source>
        <dbReference type="EMBL" id="GMS81014.1"/>
    </source>
</evidence>
<comment type="caution">
    <text evidence="1">The sequence shown here is derived from an EMBL/GenBank/DDBJ whole genome shotgun (WGS) entry which is preliminary data.</text>
</comment>
<sequence length="86" mass="9774">NDATALVERGWYPQHVAIALDDDVAHEGHLEVAVRIIEQHDVGQPHFIRRHSNLADSSVVRWVPAHLEILPHECQPDVSVHHLIFL</sequence>
<name>A0AAV5SHX7_9BILA</name>
<evidence type="ECO:0000313" key="2">
    <source>
        <dbReference type="Proteomes" id="UP001432027"/>
    </source>
</evidence>
<protein>
    <submittedName>
        <fullName evidence="1">Uncharacterized protein</fullName>
    </submittedName>
</protein>